<organism evidence="2 3">
    <name type="scientific">Hypothenemus hampei</name>
    <name type="common">Coffee berry borer</name>
    <dbReference type="NCBI Taxonomy" id="57062"/>
    <lineage>
        <taxon>Eukaryota</taxon>
        <taxon>Metazoa</taxon>
        <taxon>Ecdysozoa</taxon>
        <taxon>Arthropoda</taxon>
        <taxon>Hexapoda</taxon>
        <taxon>Insecta</taxon>
        <taxon>Pterygota</taxon>
        <taxon>Neoptera</taxon>
        <taxon>Endopterygota</taxon>
        <taxon>Coleoptera</taxon>
        <taxon>Polyphaga</taxon>
        <taxon>Cucujiformia</taxon>
        <taxon>Curculionidae</taxon>
        <taxon>Scolytinae</taxon>
        <taxon>Hypothenemus</taxon>
    </lineage>
</organism>
<evidence type="ECO:0000313" key="3">
    <source>
        <dbReference type="Proteomes" id="UP001566132"/>
    </source>
</evidence>
<dbReference type="Proteomes" id="UP001566132">
    <property type="component" value="Unassembled WGS sequence"/>
</dbReference>
<keyword evidence="3" id="KW-1185">Reference proteome</keyword>
<keyword evidence="1" id="KW-0472">Membrane</keyword>
<evidence type="ECO:0000256" key="1">
    <source>
        <dbReference type="SAM" id="Phobius"/>
    </source>
</evidence>
<proteinExistence type="predicted"/>
<feature type="transmembrane region" description="Helical" evidence="1">
    <location>
        <begin position="12"/>
        <end position="37"/>
    </location>
</feature>
<feature type="transmembrane region" description="Helical" evidence="1">
    <location>
        <begin position="57"/>
        <end position="80"/>
    </location>
</feature>
<keyword evidence="1" id="KW-1133">Transmembrane helix</keyword>
<dbReference type="AlphaFoldDB" id="A0ABD1FAC8"/>
<sequence length="85" mass="10105">MSYNKLKPLSSFIQSHCMYMLTCSTFYQIFNTFTSILVKTNFTSFTKHFTTFIQHTYIFICNIIILICCFYNKVSISLFLHMVLQ</sequence>
<comment type="caution">
    <text evidence="2">The sequence shown here is derived from an EMBL/GenBank/DDBJ whole genome shotgun (WGS) entry which is preliminary data.</text>
</comment>
<evidence type="ECO:0000313" key="2">
    <source>
        <dbReference type="EMBL" id="KAL1516222.1"/>
    </source>
</evidence>
<protein>
    <submittedName>
        <fullName evidence="2">Uncharacterized protein</fullName>
    </submittedName>
</protein>
<reference evidence="2 3" key="1">
    <citation type="submission" date="2024-05" db="EMBL/GenBank/DDBJ databases">
        <title>Genetic variation in Jamaican populations of the coffee berry borer (Hypothenemus hampei).</title>
        <authorList>
            <person name="Errbii M."/>
            <person name="Myrie A."/>
        </authorList>
    </citation>
    <scope>NUCLEOTIDE SEQUENCE [LARGE SCALE GENOMIC DNA]</scope>
    <source>
        <strain evidence="2">JA-Hopewell-2020-01-JO</strain>
        <tissue evidence="2">Whole body</tissue>
    </source>
</reference>
<name>A0ABD1FAC8_HYPHA</name>
<gene>
    <name evidence="2" type="ORF">ABEB36_000141</name>
</gene>
<accession>A0ABD1FAC8</accession>
<keyword evidence="1" id="KW-0812">Transmembrane</keyword>
<dbReference type="EMBL" id="JBDJPC010000001">
    <property type="protein sequence ID" value="KAL1516222.1"/>
    <property type="molecule type" value="Genomic_DNA"/>
</dbReference>